<evidence type="ECO:0000313" key="13">
    <source>
        <dbReference type="Proteomes" id="UP000436088"/>
    </source>
</evidence>
<dbReference type="Pfam" id="PF08263">
    <property type="entry name" value="LRRNT_2"/>
    <property type="match status" value="1"/>
</dbReference>
<dbReference type="FunFam" id="3.80.10.10:FF:000722">
    <property type="entry name" value="Leucine-rich repeat receptor-like protein kinase"/>
    <property type="match status" value="1"/>
</dbReference>
<dbReference type="InterPro" id="IPR011009">
    <property type="entry name" value="Kinase-like_dom_sf"/>
</dbReference>
<dbReference type="PRINTS" id="PR00019">
    <property type="entry name" value="LEURICHRPT"/>
</dbReference>
<evidence type="ECO:0000256" key="4">
    <source>
        <dbReference type="ARBA" id="ARBA00022692"/>
    </source>
</evidence>
<feature type="domain" description="Protein kinase" evidence="11">
    <location>
        <begin position="338"/>
        <end position="643"/>
    </location>
</feature>
<dbReference type="PANTHER" id="PTHR48007:SF8">
    <property type="entry name" value="RECEPTOR PROTEIN KINASE-LIKE PROTEIN ZAR1"/>
    <property type="match status" value="1"/>
</dbReference>
<evidence type="ECO:0000256" key="10">
    <source>
        <dbReference type="SAM" id="SignalP"/>
    </source>
</evidence>
<dbReference type="InterPro" id="IPR001245">
    <property type="entry name" value="Ser-Thr/Tyr_kinase_cat_dom"/>
</dbReference>
<comment type="caution">
    <text evidence="12">The sequence shown here is derived from an EMBL/GenBank/DDBJ whole genome shotgun (WGS) entry which is preliminary data.</text>
</comment>
<evidence type="ECO:0000256" key="8">
    <source>
        <dbReference type="ARBA" id="ARBA00023136"/>
    </source>
</evidence>
<organism evidence="12 13">
    <name type="scientific">Hibiscus syriacus</name>
    <name type="common">Rose of Sharon</name>
    <dbReference type="NCBI Taxonomy" id="106335"/>
    <lineage>
        <taxon>Eukaryota</taxon>
        <taxon>Viridiplantae</taxon>
        <taxon>Streptophyta</taxon>
        <taxon>Embryophyta</taxon>
        <taxon>Tracheophyta</taxon>
        <taxon>Spermatophyta</taxon>
        <taxon>Magnoliopsida</taxon>
        <taxon>eudicotyledons</taxon>
        <taxon>Gunneridae</taxon>
        <taxon>Pentapetalae</taxon>
        <taxon>rosids</taxon>
        <taxon>malvids</taxon>
        <taxon>Malvales</taxon>
        <taxon>Malvaceae</taxon>
        <taxon>Malvoideae</taxon>
        <taxon>Hibiscus</taxon>
    </lineage>
</organism>
<feature type="signal peptide" evidence="10">
    <location>
        <begin position="1"/>
        <end position="21"/>
    </location>
</feature>
<reference evidence="12" key="1">
    <citation type="submission" date="2019-09" db="EMBL/GenBank/DDBJ databases">
        <title>Draft genome information of white flower Hibiscus syriacus.</title>
        <authorList>
            <person name="Kim Y.-M."/>
        </authorList>
    </citation>
    <scope>NUCLEOTIDE SEQUENCE [LARGE SCALE GENOMIC DNA]</scope>
    <source>
        <strain evidence="12">YM2019G1</strain>
    </source>
</reference>
<dbReference type="OrthoDB" id="1911848at2759"/>
<evidence type="ECO:0000256" key="5">
    <source>
        <dbReference type="ARBA" id="ARBA00022729"/>
    </source>
</evidence>
<dbReference type="GO" id="GO:0005524">
    <property type="term" value="F:ATP binding"/>
    <property type="evidence" value="ECO:0007669"/>
    <property type="project" value="InterPro"/>
</dbReference>
<keyword evidence="4" id="KW-0812">Transmembrane</keyword>
<dbReference type="EMBL" id="VEPZ02001264">
    <property type="protein sequence ID" value="KAE8683594.1"/>
    <property type="molecule type" value="Genomic_DNA"/>
</dbReference>
<evidence type="ECO:0000256" key="6">
    <source>
        <dbReference type="ARBA" id="ARBA00022737"/>
    </source>
</evidence>
<evidence type="ECO:0000256" key="2">
    <source>
        <dbReference type="ARBA" id="ARBA00022553"/>
    </source>
</evidence>
<dbReference type="Pfam" id="PF13855">
    <property type="entry name" value="LRR_8"/>
    <property type="match status" value="1"/>
</dbReference>
<evidence type="ECO:0000256" key="9">
    <source>
        <dbReference type="ARBA" id="ARBA00023170"/>
    </source>
</evidence>
<dbReference type="Pfam" id="PF07714">
    <property type="entry name" value="PK_Tyr_Ser-Thr"/>
    <property type="match status" value="1"/>
</dbReference>
<evidence type="ECO:0000259" key="11">
    <source>
        <dbReference type="PROSITE" id="PS50011"/>
    </source>
</evidence>
<dbReference type="InterPro" id="IPR001611">
    <property type="entry name" value="Leu-rich_rpt"/>
</dbReference>
<feature type="chain" id="PRO_5025532858" description="Protein kinase domain-containing protein" evidence="10">
    <location>
        <begin position="22"/>
        <end position="643"/>
    </location>
</feature>
<dbReference type="GO" id="GO:0004672">
    <property type="term" value="F:protein kinase activity"/>
    <property type="evidence" value="ECO:0007669"/>
    <property type="project" value="InterPro"/>
</dbReference>
<dbReference type="PROSITE" id="PS50011">
    <property type="entry name" value="PROTEIN_KINASE_DOM"/>
    <property type="match status" value="1"/>
</dbReference>
<comment type="subcellular location">
    <subcellularLocation>
        <location evidence="1">Membrane</location>
        <topology evidence="1">Single-pass membrane protein</topology>
    </subcellularLocation>
</comment>
<keyword evidence="8" id="KW-0472">Membrane</keyword>
<accession>A0A6A2YVS2</accession>
<sequence length="643" mass="70324">MLLSLQKIVSFLFLFTSLVSSLNSDGLSLLALKAAVESDPTRPLHTWSDSDSTPCHWPGIACTHGRVTSIFLPGKGLTGYIPSELGLLDSLTRLGLSQNNFSKSIPYHLFNATNLIYIDLSHNSFSGSVPPQIQSLKNLTHLDLSSNSLNGSLPESLVGLNSLRGTLNLSYNQFSGEVPASYGEFPVMISLDLRHNNLSGKVPQVGSLVNQGPTAFTGNPNLCGFPLENLCPEAQTPRAILNPEENPENPKGLTPIFNDGNGEKNEKTGSVAVPLISGVSLVLGAVSILLWVFRRKWKSGEVEMGKKEKREEADGEVQNDKFVVVDEGFTLELEDLLRASAYVVGKSRSGIVYKVVAGRGSGTVGATVVAVRRLSEGDAPLKYKEFEAEVETIGRVYHPNVVRLRAYYYANDEKLLVTDFIRNGSLYSALHGGPTENFPPLPWAARLRIIQGTAKGLMYIHDYSPRKYVHGNLKSTKILLDNELQPYISGFGLTRLVSGTSKYASSITKKLNSTQRIAASAVSSRISTPNSYLAPEARVYGSKFTQKCDVYSFGIVLLEILTGRLPDAGPENDEKGLEGLVRNAFREERPLSEIIDPTLLTEVYAKKQVVAAFHIALNCTELDPELRPRMKTVSESLDRIKSH</sequence>
<evidence type="ECO:0000256" key="1">
    <source>
        <dbReference type="ARBA" id="ARBA00004167"/>
    </source>
</evidence>
<evidence type="ECO:0000313" key="12">
    <source>
        <dbReference type="EMBL" id="KAE8683594.1"/>
    </source>
</evidence>
<dbReference type="Proteomes" id="UP000436088">
    <property type="component" value="Unassembled WGS sequence"/>
</dbReference>
<evidence type="ECO:0000256" key="7">
    <source>
        <dbReference type="ARBA" id="ARBA00022989"/>
    </source>
</evidence>
<gene>
    <name evidence="12" type="ORF">F3Y22_tig00111199pilonHSYRG00070</name>
</gene>
<keyword evidence="7" id="KW-1133">Transmembrane helix</keyword>
<dbReference type="PANTHER" id="PTHR48007">
    <property type="entry name" value="LEUCINE-RICH REPEAT RECEPTOR-LIKE PROTEIN KINASE PXC1"/>
    <property type="match status" value="1"/>
</dbReference>
<keyword evidence="2" id="KW-0597">Phosphoprotein</keyword>
<dbReference type="AlphaFoldDB" id="A0A6A2YVS2"/>
<dbReference type="SUPFAM" id="SSF56112">
    <property type="entry name" value="Protein kinase-like (PK-like)"/>
    <property type="match status" value="1"/>
</dbReference>
<proteinExistence type="predicted"/>
<dbReference type="Gene3D" id="1.10.510.10">
    <property type="entry name" value="Transferase(Phosphotransferase) domain 1"/>
    <property type="match status" value="1"/>
</dbReference>
<dbReference type="GO" id="GO:0016020">
    <property type="term" value="C:membrane"/>
    <property type="evidence" value="ECO:0007669"/>
    <property type="project" value="UniProtKB-SubCell"/>
</dbReference>
<dbReference type="InterPro" id="IPR000719">
    <property type="entry name" value="Prot_kinase_dom"/>
</dbReference>
<keyword evidence="3" id="KW-0433">Leucine-rich repeat</keyword>
<dbReference type="Gene3D" id="3.30.200.20">
    <property type="entry name" value="Phosphorylase Kinase, domain 1"/>
    <property type="match status" value="1"/>
</dbReference>
<keyword evidence="6" id="KW-0677">Repeat</keyword>
<protein>
    <recommendedName>
        <fullName evidence="11">Protein kinase domain-containing protein</fullName>
    </recommendedName>
</protein>
<dbReference type="SUPFAM" id="SSF52058">
    <property type="entry name" value="L domain-like"/>
    <property type="match status" value="1"/>
</dbReference>
<keyword evidence="9" id="KW-0675">Receptor</keyword>
<dbReference type="InterPro" id="IPR032675">
    <property type="entry name" value="LRR_dom_sf"/>
</dbReference>
<evidence type="ECO:0000256" key="3">
    <source>
        <dbReference type="ARBA" id="ARBA00022614"/>
    </source>
</evidence>
<dbReference type="FunFam" id="3.80.10.10:FF:000129">
    <property type="entry name" value="Leucine-rich repeat receptor-like kinase"/>
    <property type="match status" value="1"/>
</dbReference>
<keyword evidence="5 10" id="KW-0732">Signal</keyword>
<dbReference type="InterPro" id="IPR013210">
    <property type="entry name" value="LRR_N_plant-typ"/>
</dbReference>
<name>A0A6A2YVS2_HIBSY</name>
<keyword evidence="13" id="KW-1185">Reference proteome</keyword>
<dbReference type="InterPro" id="IPR046959">
    <property type="entry name" value="PRK1-6/SRF4-like"/>
</dbReference>
<dbReference type="Gene3D" id="3.80.10.10">
    <property type="entry name" value="Ribonuclease Inhibitor"/>
    <property type="match status" value="2"/>
</dbReference>